<dbReference type="InterPro" id="IPR018743">
    <property type="entry name" value="DUF2292"/>
</dbReference>
<proteinExistence type="predicted"/>
<organism evidence="2 3">
    <name type="scientific">Aneurinibacillus danicus</name>
    <dbReference type="NCBI Taxonomy" id="267746"/>
    <lineage>
        <taxon>Bacteria</taxon>
        <taxon>Bacillati</taxon>
        <taxon>Bacillota</taxon>
        <taxon>Bacilli</taxon>
        <taxon>Bacillales</taxon>
        <taxon>Paenibacillaceae</taxon>
        <taxon>Aneurinibacillus group</taxon>
        <taxon>Aneurinibacillus</taxon>
    </lineage>
</organism>
<name>A0A511V5V8_9BACL</name>
<comment type="caution">
    <text evidence="2">The sequence shown here is derived from an EMBL/GenBank/DDBJ whole genome shotgun (WGS) entry which is preliminary data.</text>
</comment>
<protein>
    <recommendedName>
        <fullName evidence="4">DUF2292 domain-containing protein</fullName>
    </recommendedName>
</protein>
<keyword evidence="3" id="KW-1185">Reference proteome</keyword>
<evidence type="ECO:0000313" key="2">
    <source>
        <dbReference type="EMBL" id="GEN32582.1"/>
    </source>
</evidence>
<feature type="region of interest" description="Disordered" evidence="1">
    <location>
        <begin position="46"/>
        <end position="67"/>
    </location>
</feature>
<evidence type="ECO:0000256" key="1">
    <source>
        <dbReference type="SAM" id="MobiDB-lite"/>
    </source>
</evidence>
<evidence type="ECO:0008006" key="4">
    <source>
        <dbReference type="Google" id="ProtNLM"/>
    </source>
</evidence>
<reference evidence="2 3" key="1">
    <citation type="submission" date="2019-07" db="EMBL/GenBank/DDBJ databases">
        <title>Whole genome shotgun sequence of Aneurinibacillus danicus NBRC 102444.</title>
        <authorList>
            <person name="Hosoyama A."/>
            <person name="Uohara A."/>
            <person name="Ohji S."/>
            <person name="Ichikawa N."/>
        </authorList>
    </citation>
    <scope>NUCLEOTIDE SEQUENCE [LARGE SCALE GENOMIC DNA]</scope>
    <source>
        <strain evidence="2 3">NBRC 102444</strain>
    </source>
</reference>
<dbReference type="RefSeq" id="WP_246147171.1">
    <property type="nucleotide sequence ID" value="NZ_BJXX01000006.1"/>
</dbReference>
<dbReference type="EMBL" id="BJXX01000006">
    <property type="protein sequence ID" value="GEN32582.1"/>
    <property type="molecule type" value="Genomic_DNA"/>
</dbReference>
<dbReference type="AlphaFoldDB" id="A0A511V5V8"/>
<dbReference type="Proteomes" id="UP000321157">
    <property type="component" value="Unassembled WGS sequence"/>
</dbReference>
<dbReference type="Pfam" id="PF10055">
    <property type="entry name" value="DUF2292"/>
    <property type="match status" value="1"/>
</dbReference>
<sequence length="67" mass="7732">MSAEKEEQNQMIDYILDALQGLQYGSIQIAIHDSKITQIDRLEKQRFPVQRSSSSTTNVSRFSSKRK</sequence>
<gene>
    <name evidence="2" type="ORF">ADA01nite_00420</name>
</gene>
<accession>A0A511V5V8</accession>
<feature type="compositionally biased region" description="Low complexity" evidence="1">
    <location>
        <begin position="51"/>
        <end position="67"/>
    </location>
</feature>
<evidence type="ECO:0000313" key="3">
    <source>
        <dbReference type="Proteomes" id="UP000321157"/>
    </source>
</evidence>